<proteinExistence type="predicted"/>
<sequence length="879" mass="98614">MKNHSILNKISVKIILVLSIMLTVFLYYNNTSDKNPKSLSSKKNELSSSSSIRGVEKSRQRYLAGISEQLDANGFIIPESEQLKHLDEIQKEKQNLTLSPEWKPFEQNSLSNLEKRSKNKGLATLNRIHISKNNDEVVFAATNYAGLWMSNDGGQNWKDLTNTKIPVTSVWCVTDAPKKPNLILLGDKLSIYRTDDTGNTWTRVHETNSKVIDIIFNHKNSKKVYAATEKGVLYSKDAGITWSKVLDVKANAMRMHPFNSKVLYVSEIVEGEVKIWVTKNGGKSFTSSSLPDITKRNAGRTRMAVSAAMPSNIYLVTNNMESYGFGALYLSKDEGKTWDIIGSQTDGGPYSINKPNVLGYSENGDAAGGQLNYCFGFSVSQSNPLEIYISGIALWTSKDGGLTWENHCKWYPTNENKDKHLHPDIHDIIAYNNTIWVGHDGGLSYSNNKAETFSDRTEGINALEILGFDINFHNPNLIAASSMHVGSMFQNTNDFNGWLAMGGADDNYCGFGIVNDKHLIHGAGYQYNQYSWVDSSLEGKNIRTLSKKEPNGEISTHRLNHQILFQGLTKHNGTTDNNGSTLHRSTDFGQTWTEVLNDSLHSDDGRGYNSRQYAAKSKVIACWNNPERLYYKNGSRIYESVDNGVNWKIIYNFNTTLTEEQLKSRVHKSRILDLIVDPKNDDTIYVTTRGLLESPVLISKDGGKSWSDFSQGIPKGAGRANTIVYQRGSNGSLYLGTYRGVYHRNGNDNSWKPYHKTLPVCDVIKLKIDYKNNKLVAATFGRGIWMTKLVNNSNDDLKITYNTKFLKTKDTLNLVDYSVYKSDPVSYEWIVSGPESFTSSEKHPSFKLIKKGIYDIKLTSTFSNGNSKSKLILNSISVK</sequence>
<dbReference type="EMBL" id="JAHKPD010000005">
    <property type="protein sequence ID" value="MBU2949297.1"/>
    <property type="molecule type" value="Genomic_DNA"/>
</dbReference>
<keyword evidence="2" id="KW-1185">Reference proteome</keyword>
<accession>A0ACC5U4Q4</accession>
<reference evidence="1" key="1">
    <citation type="submission" date="2021-05" db="EMBL/GenBank/DDBJ databases">
        <title>Draft genomes of bacteria isolated from model marine particles.</title>
        <authorList>
            <person name="Datta M.S."/>
            <person name="Schwartzman J.A."/>
            <person name="Enke T.N."/>
            <person name="Saavedra J."/>
            <person name="Cermak N."/>
            <person name="Cordero O.X."/>
        </authorList>
    </citation>
    <scope>NUCLEOTIDE SEQUENCE</scope>
    <source>
        <strain evidence="1">I2M19</strain>
    </source>
</reference>
<organism evidence="1 2">
    <name type="scientific">Pseudotamlana agarivorans</name>
    <dbReference type="NCBI Taxonomy" id="481183"/>
    <lineage>
        <taxon>Bacteria</taxon>
        <taxon>Pseudomonadati</taxon>
        <taxon>Bacteroidota</taxon>
        <taxon>Flavobacteriia</taxon>
        <taxon>Flavobacteriales</taxon>
        <taxon>Flavobacteriaceae</taxon>
        <taxon>Pseudotamlana</taxon>
    </lineage>
</organism>
<gene>
    <name evidence="1" type="ORF">KO493_01120</name>
</gene>
<comment type="caution">
    <text evidence="1">The sequence shown here is derived from an EMBL/GenBank/DDBJ whole genome shotgun (WGS) entry which is preliminary data.</text>
</comment>
<evidence type="ECO:0000313" key="1">
    <source>
        <dbReference type="EMBL" id="MBU2949297.1"/>
    </source>
</evidence>
<evidence type="ECO:0000313" key="2">
    <source>
        <dbReference type="Proteomes" id="UP001647509"/>
    </source>
</evidence>
<protein>
    <submittedName>
        <fullName evidence="1">Uncharacterized protein</fullName>
    </submittedName>
</protein>
<dbReference type="Proteomes" id="UP001647509">
    <property type="component" value="Unassembled WGS sequence"/>
</dbReference>
<name>A0ACC5U4Q4_9FLAO</name>